<dbReference type="Pfam" id="PF13539">
    <property type="entry name" value="Peptidase_M15_4"/>
    <property type="match status" value="1"/>
</dbReference>
<dbReference type="RefSeq" id="WP_290254957.1">
    <property type="nucleotide sequence ID" value="NZ_JAUGQQ010000006.1"/>
</dbReference>
<dbReference type="InterPro" id="IPR039561">
    <property type="entry name" value="Peptidase_M15C"/>
</dbReference>
<comment type="caution">
    <text evidence="2">The sequence shown here is derived from an EMBL/GenBank/DDBJ whole genome shotgun (WGS) entry which is preliminary data.</text>
</comment>
<dbReference type="InterPro" id="IPR009045">
    <property type="entry name" value="Zn_M74/Hedgehog-like"/>
</dbReference>
<protein>
    <submittedName>
        <fullName evidence="2">M15 family metallopeptidase</fullName>
    </submittedName>
</protein>
<organism evidence="2 3">
    <name type="scientific">Aequorivita aurantiaca</name>
    <dbReference type="NCBI Taxonomy" id="3053356"/>
    <lineage>
        <taxon>Bacteria</taxon>
        <taxon>Pseudomonadati</taxon>
        <taxon>Bacteroidota</taxon>
        <taxon>Flavobacteriia</taxon>
        <taxon>Flavobacteriales</taxon>
        <taxon>Flavobacteriaceae</taxon>
        <taxon>Aequorivita</taxon>
    </lineage>
</organism>
<accession>A0ABT8DHJ6</accession>
<evidence type="ECO:0000259" key="1">
    <source>
        <dbReference type="Pfam" id="PF13539"/>
    </source>
</evidence>
<keyword evidence="3" id="KW-1185">Reference proteome</keyword>
<name>A0ABT8DHJ6_9FLAO</name>
<feature type="domain" description="Peptidase M15C" evidence="1">
    <location>
        <begin position="88"/>
        <end position="152"/>
    </location>
</feature>
<evidence type="ECO:0000313" key="2">
    <source>
        <dbReference type="EMBL" id="MDN3724875.1"/>
    </source>
</evidence>
<proteinExistence type="predicted"/>
<reference evidence="2 3" key="1">
    <citation type="submission" date="2023-06" db="EMBL/GenBank/DDBJ databases">
        <authorList>
            <person name="Ye Y.-Q."/>
            <person name="Du Z.-J."/>
        </authorList>
    </citation>
    <scope>NUCLEOTIDE SEQUENCE [LARGE SCALE GENOMIC DNA]</scope>
    <source>
        <strain evidence="2 3">SDUM287046</strain>
    </source>
</reference>
<dbReference type="Gene3D" id="3.30.1380.10">
    <property type="match status" value="1"/>
</dbReference>
<evidence type="ECO:0000313" key="3">
    <source>
        <dbReference type="Proteomes" id="UP001244787"/>
    </source>
</evidence>
<gene>
    <name evidence="2" type="ORF">QRD02_10810</name>
</gene>
<dbReference type="EMBL" id="JAUGQQ010000006">
    <property type="protein sequence ID" value="MDN3724875.1"/>
    <property type="molecule type" value="Genomic_DNA"/>
</dbReference>
<dbReference type="SUPFAM" id="SSF55166">
    <property type="entry name" value="Hedgehog/DD-peptidase"/>
    <property type="match status" value="1"/>
</dbReference>
<sequence length="159" mass="18633">MITTQELKTVFGAPNERGSYLTTIKLPYPMRLAWDKNVKVEKMRCHAKVADQLTAIFSEILDFYGIERIQELGIDLFGGCFNYRQMRGGSDWSRHSWGLAVDLDPERNQLKFNSQKAFFARPEYQPMIDIFYKHGFESLGREKNYDWMHFQVRSGVLHA</sequence>
<dbReference type="Proteomes" id="UP001244787">
    <property type="component" value="Unassembled WGS sequence"/>
</dbReference>